<evidence type="ECO:0000256" key="1">
    <source>
        <dbReference type="ARBA" id="ARBA00000491"/>
    </source>
</evidence>
<evidence type="ECO:0000256" key="6">
    <source>
        <dbReference type="ARBA" id="ARBA00022430"/>
    </source>
</evidence>
<dbReference type="Pfam" id="PF00694">
    <property type="entry name" value="Aconitase_C"/>
    <property type="match status" value="1"/>
</dbReference>
<evidence type="ECO:0000256" key="7">
    <source>
        <dbReference type="ARBA" id="ARBA00022605"/>
    </source>
</evidence>
<keyword evidence="13" id="KW-1185">Reference proteome</keyword>
<dbReference type="GO" id="GO:0003861">
    <property type="term" value="F:3-isopropylmalate dehydratase activity"/>
    <property type="evidence" value="ECO:0007669"/>
    <property type="project" value="UniProtKB-EC"/>
</dbReference>
<evidence type="ECO:0000256" key="5">
    <source>
        <dbReference type="ARBA" id="ARBA00011271"/>
    </source>
</evidence>
<dbReference type="InterPro" id="IPR050075">
    <property type="entry name" value="LeuD"/>
</dbReference>
<sequence length="194" mass="21599">MTIVSGKAVPLRRDNVDTDQIIPAVYMKRITRTGFEDGLFAGWRRDPNFVLNRPEHSGANILIAGPDFGTGSSREHAVWALMDYGFRAVISPRFADIFRGNAAKSGLLAIQVDPQQIEQLWQQVESHPEVALSIDLDAQTINASGLDLEFNIDADTKRRLLNGLDDIALTLQDQELITAFERTRPAWLPTTISI</sequence>
<dbReference type="InterPro" id="IPR004431">
    <property type="entry name" value="3-IsopropMal_deHydase_ssu"/>
</dbReference>
<comment type="catalytic activity">
    <reaction evidence="1 10">
        <text>(2R,3S)-3-isopropylmalate = (2S)-2-isopropylmalate</text>
        <dbReference type="Rhea" id="RHEA:32287"/>
        <dbReference type="ChEBI" id="CHEBI:1178"/>
        <dbReference type="ChEBI" id="CHEBI:35121"/>
        <dbReference type="EC" id="4.2.1.33"/>
    </reaction>
</comment>
<comment type="subunit">
    <text evidence="5 10">Heterodimer of LeuC and LeuD.</text>
</comment>
<accession>A0ABV5Y4C2</accession>
<evidence type="ECO:0000313" key="13">
    <source>
        <dbReference type="Proteomes" id="UP001589702"/>
    </source>
</evidence>
<dbReference type="HAMAP" id="MF_01031">
    <property type="entry name" value="LeuD_type1"/>
    <property type="match status" value="1"/>
</dbReference>
<feature type="domain" description="Aconitase A/isopropylmalate dehydratase small subunit swivel" evidence="11">
    <location>
        <begin position="3"/>
        <end position="113"/>
    </location>
</feature>
<dbReference type="InterPro" id="IPR033940">
    <property type="entry name" value="IPMI_Swivel"/>
</dbReference>
<dbReference type="CDD" id="cd01577">
    <property type="entry name" value="IPMI_Swivel"/>
    <property type="match status" value="1"/>
</dbReference>
<evidence type="ECO:0000256" key="9">
    <source>
        <dbReference type="ARBA" id="ARBA00023304"/>
    </source>
</evidence>
<gene>
    <name evidence="10 12" type="primary">leuD</name>
    <name evidence="12" type="ORF">ACFFP1_20345</name>
</gene>
<dbReference type="PANTHER" id="PTHR43345">
    <property type="entry name" value="3-ISOPROPYLMALATE DEHYDRATASE SMALL SUBUNIT 2-RELATED-RELATED"/>
    <property type="match status" value="1"/>
</dbReference>
<keyword evidence="8 10" id="KW-0456">Lyase</keyword>
<comment type="caution">
    <text evidence="12">The sequence shown here is derived from an EMBL/GenBank/DDBJ whole genome shotgun (WGS) entry which is preliminary data.</text>
</comment>
<keyword evidence="7 10" id="KW-0028">Amino-acid biosynthesis</keyword>
<evidence type="ECO:0000256" key="2">
    <source>
        <dbReference type="ARBA" id="ARBA00002695"/>
    </source>
</evidence>
<dbReference type="InterPro" id="IPR000573">
    <property type="entry name" value="AconitaseA/IPMdHydase_ssu_swvl"/>
</dbReference>
<comment type="pathway">
    <text evidence="3 10">Amino-acid biosynthesis; L-leucine biosynthesis; L-leucine from 3-methyl-2-oxobutanoate: step 2/4.</text>
</comment>
<evidence type="ECO:0000256" key="10">
    <source>
        <dbReference type="HAMAP-Rule" id="MF_01031"/>
    </source>
</evidence>
<dbReference type="NCBIfam" id="NF002458">
    <property type="entry name" value="PRK01641.1"/>
    <property type="match status" value="1"/>
</dbReference>
<evidence type="ECO:0000256" key="8">
    <source>
        <dbReference type="ARBA" id="ARBA00023239"/>
    </source>
</evidence>
<dbReference type="Proteomes" id="UP001589702">
    <property type="component" value="Unassembled WGS sequence"/>
</dbReference>
<reference evidence="12 13" key="1">
    <citation type="submission" date="2024-09" db="EMBL/GenBank/DDBJ databases">
        <authorList>
            <person name="Sun Q."/>
            <person name="Mori K."/>
        </authorList>
    </citation>
    <scope>NUCLEOTIDE SEQUENCE [LARGE SCALE GENOMIC DNA]</scope>
    <source>
        <strain evidence="12 13">JCM 1334</strain>
    </source>
</reference>
<dbReference type="InterPro" id="IPR015928">
    <property type="entry name" value="Aconitase/3IPM_dehydase_swvl"/>
</dbReference>
<organism evidence="12 13">
    <name type="scientific">Arthrobacter ramosus</name>
    <dbReference type="NCBI Taxonomy" id="1672"/>
    <lineage>
        <taxon>Bacteria</taxon>
        <taxon>Bacillati</taxon>
        <taxon>Actinomycetota</taxon>
        <taxon>Actinomycetes</taxon>
        <taxon>Micrococcales</taxon>
        <taxon>Micrococcaceae</taxon>
        <taxon>Arthrobacter</taxon>
    </lineage>
</organism>
<dbReference type="EMBL" id="JBHMBC010000039">
    <property type="protein sequence ID" value="MFB9821833.1"/>
    <property type="molecule type" value="Genomic_DNA"/>
</dbReference>
<evidence type="ECO:0000313" key="12">
    <source>
        <dbReference type="EMBL" id="MFB9821833.1"/>
    </source>
</evidence>
<dbReference type="SUPFAM" id="SSF52016">
    <property type="entry name" value="LeuD/IlvD-like"/>
    <property type="match status" value="1"/>
</dbReference>
<dbReference type="RefSeq" id="WP_344788111.1">
    <property type="nucleotide sequence ID" value="NZ_BAAAWN010000001.1"/>
</dbReference>
<proteinExistence type="inferred from homology"/>
<evidence type="ECO:0000259" key="11">
    <source>
        <dbReference type="Pfam" id="PF00694"/>
    </source>
</evidence>
<dbReference type="NCBIfam" id="TIGR00171">
    <property type="entry name" value="leuD"/>
    <property type="match status" value="1"/>
</dbReference>
<keyword evidence="6 10" id="KW-0432">Leucine biosynthesis</keyword>
<protein>
    <recommendedName>
        <fullName evidence="10">3-isopropylmalate dehydratase small subunit</fullName>
        <ecNumber evidence="10">4.2.1.33</ecNumber>
    </recommendedName>
    <alternativeName>
        <fullName evidence="10">Alpha-IPM isomerase</fullName>
        <shortName evidence="10">IPMI</shortName>
    </alternativeName>
    <alternativeName>
        <fullName evidence="10">Isopropylmalate isomerase</fullName>
    </alternativeName>
</protein>
<evidence type="ECO:0000256" key="3">
    <source>
        <dbReference type="ARBA" id="ARBA00004729"/>
    </source>
</evidence>
<comment type="function">
    <text evidence="2 10">Catalyzes the isomerization between 2-isopropylmalate and 3-isopropylmalate, via the formation of 2-isopropylmaleate.</text>
</comment>
<evidence type="ECO:0000256" key="4">
    <source>
        <dbReference type="ARBA" id="ARBA00009845"/>
    </source>
</evidence>
<dbReference type="Gene3D" id="3.20.19.10">
    <property type="entry name" value="Aconitase, domain 4"/>
    <property type="match status" value="1"/>
</dbReference>
<dbReference type="PANTHER" id="PTHR43345:SF5">
    <property type="entry name" value="3-ISOPROPYLMALATE DEHYDRATASE SMALL SUBUNIT"/>
    <property type="match status" value="1"/>
</dbReference>
<dbReference type="EC" id="4.2.1.33" evidence="10"/>
<name>A0ABV5Y4C2_ARTRM</name>
<keyword evidence="9 10" id="KW-0100">Branched-chain amino acid biosynthesis</keyword>
<comment type="similarity">
    <text evidence="4 10">Belongs to the LeuD family. LeuD type 1 subfamily.</text>
</comment>